<keyword evidence="2" id="KW-1185">Reference proteome</keyword>
<gene>
    <name evidence="1" type="ORF">QE382_001811</name>
</gene>
<evidence type="ECO:0008006" key="3">
    <source>
        <dbReference type="Google" id="ProtNLM"/>
    </source>
</evidence>
<reference evidence="1 2" key="1">
    <citation type="submission" date="2023-07" db="EMBL/GenBank/DDBJ databases">
        <title>Functional and genomic diversity of the sorghum phyllosphere microbiome.</title>
        <authorList>
            <person name="Shade A."/>
        </authorList>
    </citation>
    <scope>NUCLEOTIDE SEQUENCE [LARGE SCALE GENOMIC DNA]</scope>
    <source>
        <strain evidence="1 2">SORGH_AS_0892</strain>
    </source>
</reference>
<accession>A0ABU0U4C7</accession>
<evidence type="ECO:0000313" key="2">
    <source>
        <dbReference type="Proteomes" id="UP001244640"/>
    </source>
</evidence>
<sequence length="161" mass="18378">MAKTMRILIPSDFTVDSLDFVRQSIEESVAEQIDIILVYGNKSSSSASELLGIGLDDQLDMLQSESFLNACRVLYQLYQDRHLNIFADILCTDNKNYLRHYLRGQAVDEIRIPCNYNYKKKTRHFFNVAEALRNLGGQIRSTVLFSDKGDPSHHKMALTNG</sequence>
<name>A0ABU0U4C7_9SPHI</name>
<organism evidence="1 2">
    <name type="scientific">Sphingobacterium zeae</name>
    <dbReference type="NCBI Taxonomy" id="1776859"/>
    <lineage>
        <taxon>Bacteria</taxon>
        <taxon>Pseudomonadati</taxon>
        <taxon>Bacteroidota</taxon>
        <taxon>Sphingobacteriia</taxon>
        <taxon>Sphingobacteriales</taxon>
        <taxon>Sphingobacteriaceae</taxon>
        <taxon>Sphingobacterium</taxon>
    </lineage>
</organism>
<dbReference type="EMBL" id="JAUTBA010000001">
    <property type="protein sequence ID" value="MDQ1149827.1"/>
    <property type="molecule type" value="Genomic_DNA"/>
</dbReference>
<comment type="caution">
    <text evidence="1">The sequence shown here is derived from an EMBL/GenBank/DDBJ whole genome shotgun (WGS) entry which is preliminary data.</text>
</comment>
<evidence type="ECO:0000313" key="1">
    <source>
        <dbReference type="EMBL" id="MDQ1149827.1"/>
    </source>
</evidence>
<protein>
    <recommendedName>
        <fullName evidence="3">Universal stress protein family protein</fullName>
    </recommendedName>
</protein>
<proteinExistence type="predicted"/>
<dbReference type="Proteomes" id="UP001244640">
    <property type="component" value="Unassembled WGS sequence"/>
</dbReference>